<evidence type="ECO:0000313" key="2">
    <source>
        <dbReference type="Proteomes" id="UP000009097"/>
    </source>
</evidence>
<dbReference type="AlphaFoldDB" id="A0A0J9UNJ2"/>
<organism evidence="1 2">
    <name type="scientific">Fusarium oxysporum f. sp. lycopersici (strain 4287 / CBS 123668 / FGSC 9935 / NRRL 34936)</name>
    <name type="common">Fusarium vascular wilt of tomato</name>
    <dbReference type="NCBI Taxonomy" id="426428"/>
    <lineage>
        <taxon>Eukaryota</taxon>
        <taxon>Fungi</taxon>
        <taxon>Dikarya</taxon>
        <taxon>Ascomycota</taxon>
        <taxon>Pezizomycotina</taxon>
        <taxon>Sordariomycetes</taxon>
        <taxon>Hypocreomycetidae</taxon>
        <taxon>Hypocreales</taxon>
        <taxon>Nectriaceae</taxon>
        <taxon>Fusarium</taxon>
        <taxon>Fusarium oxysporum species complex</taxon>
    </lineage>
</organism>
<dbReference type="Proteomes" id="UP000009097">
    <property type="component" value="Unassembled WGS sequence"/>
</dbReference>
<proteinExistence type="predicted"/>
<dbReference type="GeneID" id="28959481"/>
<accession>A0A0J9UNJ2</accession>
<dbReference type="RefSeq" id="XP_018238865.1">
    <property type="nucleotide sequence ID" value="XM_018398918.1"/>
</dbReference>
<name>A0A0J9UNJ2_FUSO4</name>
<dbReference type="EMBL" id="DS231699">
    <property type="protein sequence ID" value="KNB00820.1"/>
    <property type="molecule type" value="Genomic_DNA"/>
</dbReference>
<dbReference type="VEuPathDB" id="FungiDB:FOXG_18775"/>
<gene>
    <name evidence="1" type="ORF">FOXG_18775</name>
</gene>
<evidence type="ECO:0000313" key="1">
    <source>
        <dbReference type="EMBL" id="KNB00820.1"/>
    </source>
</evidence>
<reference evidence="1" key="2">
    <citation type="journal article" date="2010" name="Nature">
        <title>Comparative genomics reveals mobile pathogenicity chromosomes in Fusarium.</title>
        <authorList>
            <person name="Ma L.J."/>
            <person name="van der Does H.C."/>
            <person name="Borkovich K.A."/>
            <person name="Coleman J.J."/>
            <person name="Daboussi M.J."/>
            <person name="Di Pietro A."/>
            <person name="Dufresne M."/>
            <person name="Freitag M."/>
            <person name="Grabherr M."/>
            <person name="Henrissat B."/>
            <person name="Houterman P.M."/>
            <person name="Kang S."/>
            <person name="Shim W.B."/>
            <person name="Woloshuk C."/>
            <person name="Xie X."/>
            <person name="Xu J.R."/>
            <person name="Antoniw J."/>
            <person name="Baker S.E."/>
            <person name="Bluhm B.H."/>
            <person name="Breakspear A."/>
            <person name="Brown D.W."/>
            <person name="Butchko R.A."/>
            <person name="Chapman S."/>
            <person name="Coulson R."/>
            <person name="Coutinho P.M."/>
            <person name="Danchin E.G."/>
            <person name="Diener A."/>
            <person name="Gale L.R."/>
            <person name="Gardiner D.M."/>
            <person name="Goff S."/>
            <person name="Hammond-Kosack K.E."/>
            <person name="Hilburn K."/>
            <person name="Hua-Van A."/>
            <person name="Jonkers W."/>
            <person name="Kazan K."/>
            <person name="Kodira C.D."/>
            <person name="Koehrsen M."/>
            <person name="Kumar L."/>
            <person name="Lee Y.H."/>
            <person name="Li L."/>
            <person name="Manners J.M."/>
            <person name="Miranda-Saavedra D."/>
            <person name="Mukherjee M."/>
            <person name="Park G."/>
            <person name="Park J."/>
            <person name="Park S.Y."/>
            <person name="Proctor R.H."/>
            <person name="Regev A."/>
            <person name="Ruiz-Roldan M.C."/>
            <person name="Sain D."/>
            <person name="Sakthikumar S."/>
            <person name="Sykes S."/>
            <person name="Schwartz D.C."/>
            <person name="Turgeon B.G."/>
            <person name="Wapinski I."/>
            <person name="Yoder O."/>
            <person name="Young S."/>
            <person name="Zeng Q."/>
            <person name="Zhou S."/>
            <person name="Galagan J."/>
            <person name="Cuomo C.A."/>
            <person name="Kistler H.C."/>
            <person name="Rep M."/>
        </authorList>
    </citation>
    <scope>NUCLEOTIDE SEQUENCE [LARGE SCALE GENOMIC DNA]</scope>
    <source>
        <strain evidence="1">4287</strain>
    </source>
</reference>
<protein>
    <submittedName>
        <fullName evidence="1">Uncharacterized protein</fullName>
    </submittedName>
</protein>
<dbReference type="KEGG" id="fox:FOXG_18775"/>
<sequence>MAPSEKIGSNGGHVFQTARRPFVAPHQSHWMAIS</sequence>
<reference evidence="1" key="1">
    <citation type="submission" date="2007-04" db="EMBL/GenBank/DDBJ databases">
        <authorList>
            <consortium name="The Broad Institute Genome Sequencing Platform"/>
            <person name="Birren B."/>
            <person name="Lander E."/>
            <person name="Galagan J."/>
            <person name="Nusbaum C."/>
            <person name="Devon K."/>
            <person name="Ma L.-J."/>
            <person name="Jaffe D."/>
            <person name="Butler J."/>
            <person name="Alvarez P."/>
            <person name="Gnerre S."/>
            <person name="Grabherr M."/>
            <person name="Kleber M."/>
            <person name="Mauceli E."/>
            <person name="Brockman W."/>
            <person name="MacCallum I.A."/>
            <person name="Young S."/>
            <person name="LaButti K."/>
            <person name="DeCaprio D."/>
            <person name="Crawford M."/>
            <person name="Koehrsen M."/>
            <person name="Engels R."/>
            <person name="Montgomery P."/>
            <person name="Pearson M."/>
            <person name="Howarth C."/>
            <person name="Larson L."/>
            <person name="White J."/>
            <person name="O'Leary S."/>
            <person name="Kodira C."/>
            <person name="Zeng Q."/>
            <person name="Yandava C."/>
            <person name="Alvarado L."/>
            <person name="Kistler C."/>
            <person name="Shim W.-B."/>
            <person name="Kang S."/>
            <person name="Woloshuk C."/>
        </authorList>
    </citation>
    <scope>NUCLEOTIDE SEQUENCE</scope>
    <source>
        <strain evidence="1">4287</strain>
    </source>
</reference>